<dbReference type="Gene3D" id="3.40.190.10">
    <property type="entry name" value="Periplasmic binding protein-like II"/>
    <property type="match status" value="2"/>
</dbReference>
<dbReference type="AlphaFoldDB" id="A0A6M8F768"/>
<feature type="signal peptide" evidence="5">
    <location>
        <begin position="1"/>
        <end position="22"/>
    </location>
</feature>
<sequence length="346" mass="38989">MTYLRLLPLILLTMLAPALTQANSQTLRLLVWPGYADADLVEEFESRHQVNVEVTLVGSDDVLRKKLAHNQGADYDLIAANTAEIEYYIGQQLLQPLQPTRIANTTRQLWRFRDYQKIPGITAAGQVYAIPYTYSDMGLIYDRKQFSTPPQSITSLWDPQYRGKVLAFNASSHNFSLASLARGRDPFRIANNDFPQVTEQLIALRRNVLTFYSLPEEAADLFREHSVALLFANYGRQQLKQLQDAGADVGYAIPREGALAWLDCWAISRGAQDVALAEAWINFSLEAHVSRALTERQGLSNTLEEPPGAEKPGQLIWLRPVEDDARRAALWQRILSGERPPLQEAP</sequence>
<evidence type="ECO:0000256" key="4">
    <source>
        <dbReference type="ARBA" id="ARBA00022764"/>
    </source>
</evidence>
<dbReference type="SUPFAM" id="SSF53850">
    <property type="entry name" value="Periplasmic binding protein-like II"/>
    <property type="match status" value="1"/>
</dbReference>
<reference evidence="6" key="1">
    <citation type="submission" date="2020-07" db="EMBL/GenBank/DDBJ databases">
        <title>Nitrate ammonifying Pseudomonas campi sp. nov. isolated from German agricultural grassland.</title>
        <authorList>
            <person name="Timsy T."/>
            <person name="Ulrich A."/>
            <person name="Spanner T."/>
            <person name="Foesel B."/>
            <person name="Kolb S."/>
            <person name="Horn M.A."/>
            <person name="Behrendt U."/>
        </authorList>
    </citation>
    <scope>NUCLEOTIDE SEQUENCE</scope>
    <source>
        <strain evidence="6">S1-A32-2</strain>
    </source>
</reference>
<dbReference type="Pfam" id="PF13416">
    <property type="entry name" value="SBP_bac_8"/>
    <property type="match status" value="1"/>
</dbReference>
<dbReference type="RefSeq" id="WP_173203368.1">
    <property type="nucleotide sequence ID" value="NZ_CP053697.2"/>
</dbReference>
<dbReference type="PANTHER" id="PTHR30222:SF17">
    <property type="entry name" value="SPERMIDINE_PUTRESCINE-BINDING PERIPLASMIC PROTEIN"/>
    <property type="match status" value="1"/>
</dbReference>
<feature type="chain" id="PRO_5027073661" evidence="5">
    <location>
        <begin position="23"/>
        <end position="346"/>
    </location>
</feature>
<evidence type="ECO:0000256" key="1">
    <source>
        <dbReference type="ARBA" id="ARBA00004418"/>
    </source>
</evidence>
<dbReference type="KEGG" id="pcam:HNE05_01060"/>
<comment type="subcellular location">
    <subcellularLocation>
        <location evidence="1">Periplasm</location>
    </subcellularLocation>
</comment>
<keyword evidence="4" id="KW-0574">Periplasm</keyword>
<dbReference type="InterPro" id="IPR006059">
    <property type="entry name" value="SBP"/>
</dbReference>
<name>A0A6M8F768_9GAMM</name>
<organism evidence="6 7">
    <name type="scientific">Aquipseudomonas campi</name>
    <dbReference type="NCBI Taxonomy" id="2731681"/>
    <lineage>
        <taxon>Bacteria</taxon>
        <taxon>Pseudomonadati</taxon>
        <taxon>Pseudomonadota</taxon>
        <taxon>Gammaproteobacteria</taxon>
        <taxon>Pseudomonadales</taxon>
        <taxon>Pseudomonadaceae</taxon>
        <taxon>Aquipseudomonas</taxon>
    </lineage>
</organism>
<proteinExistence type="predicted"/>
<dbReference type="InterPro" id="IPR001188">
    <property type="entry name" value="Sperm_putr-bd"/>
</dbReference>
<dbReference type="GO" id="GO:0042597">
    <property type="term" value="C:periplasmic space"/>
    <property type="evidence" value="ECO:0007669"/>
    <property type="project" value="UniProtKB-SubCell"/>
</dbReference>
<keyword evidence="2" id="KW-0813">Transport</keyword>
<dbReference type="Proteomes" id="UP000501379">
    <property type="component" value="Chromosome"/>
</dbReference>
<evidence type="ECO:0000256" key="2">
    <source>
        <dbReference type="ARBA" id="ARBA00022448"/>
    </source>
</evidence>
<dbReference type="PANTHER" id="PTHR30222">
    <property type="entry name" value="SPERMIDINE/PUTRESCINE-BINDING PERIPLASMIC PROTEIN"/>
    <property type="match status" value="1"/>
</dbReference>
<gene>
    <name evidence="6" type="ORF">HNE05_01060</name>
</gene>
<evidence type="ECO:0000313" key="7">
    <source>
        <dbReference type="Proteomes" id="UP000501379"/>
    </source>
</evidence>
<dbReference type="PRINTS" id="PR00909">
    <property type="entry name" value="SPERMDNBNDNG"/>
</dbReference>
<dbReference type="GO" id="GO:0019808">
    <property type="term" value="F:polyamine binding"/>
    <property type="evidence" value="ECO:0007669"/>
    <property type="project" value="InterPro"/>
</dbReference>
<accession>A0A6M8F768</accession>
<evidence type="ECO:0000256" key="3">
    <source>
        <dbReference type="ARBA" id="ARBA00022729"/>
    </source>
</evidence>
<evidence type="ECO:0000313" key="6">
    <source>
        <dbReference type="EMBL" id="QKE62013.1"/>
    </source>
</evidence>
<dbReference type="EMBL" id="CP053697">
    <property type="protein sequence ID" value="QKE62013.1"/>
    <property type="molecule type" value="Genomic_DNA"/>
</dbReference>
<dbReference type="GO" id="GO:0015846">
    <property type="term" value="P:polyamine transport"/>
    <property type="evidence" value="ECO:0007669"/>
    <property type="project" value="InterPro"/>
</dbReference>
<protein>
    <submittedName>
        <fullName evidence="6">Extracellular solute-binding protein</fullName>
    </submittedName>
</protein>
<evidence type="ECO:0000256" key="5">
    <source>
        <dbReference type="SAM" id="SignalP"/>
    </source>
</evidence>
<keyword evidence="7" id="KW-1185">Reference proteome</keyword>
<keyword evidence="3 5" id="KW-0732">Signal</keyword>